<dbReference type="eggNOG" id="KOG3612">
    <property type="taxonomic scope" value="Eukaryota"/>
</dbReference>
<evidence type="ECO:0000313" key="13">
    <source>
        <dbReference type="Proteomes" id="UP000007151"/>
    </source>
</evidence>
<dbReference type="EMBL" id="AGBW02011130">
    <property type="protein sequence ID" value="OWR47169.1"/>
    <property type="molecule type" value="Genomic_DNA"/>
</dbReference>
<dbReference type="SMART" id="SM00293">
    <property type="entry name" value="PWWP"/>
    <property type="match status" value="1"/>
</dbReference>
<dbReference type="STRING" id="278856.A0A212F098"/>
<keyword evidence="13" id="KW-1185">Reference proteome</keyword>
<feature type="region of interest" description="Disordered" evidence="7">
    <location>
        <begin position="996"/>
        <end position="1032"/>
    </location>
</feature>
<dbReference type="InterPro" id="IPR000313">
    <property type="entry name" value="PWWP_dom"/>
</dbReference>
<feature type="compositionally biased region" description="Basic and acidic residues" evidence="7">
    <location>
        <begin position="850"/>
        <end position="873"/>
    </location>
</feature>
<dbReference type="GO" id="GO:0008270">
    <property type="term" value="F:zinc ion binding"/>
    <property type="evidence" value="ECO:0007669"/>
    <property type="project" value="UniProtKB-KW"/>
</dbReference>
<name>A0A212F098_DANPL</name>
<dbReference type="SUPFAM" id="SSF144232">
    <property type="entry name" value="HIT/MYND zinc finger-like"/>
    <property type="match status" value="1"/>
</dbReference>
<dbReference type="PROSITE" id="PS50865">
    <property type="entry name" value="ZF_MYND_2"/>
    <property type="match status" value="1"/>
</dbReference>
<accession>A0A212F098</accession>
<dbReference type="CDD" id="cd15538">
    <property type="entry name" value="PHD_PRKCBP1"/>
    <property type="match status" value="1"/>
</dbReference>
<gene>
    <name evidence="12" type="ORF">KGM_213935</name>
</gene>
<reference evidence="12 13" key="1">
    <citation type="journal article" date="2011" name="Cell">
        <title>The monarch butterfly genome yields insights into long-distance migration.</title>
        <authorList>
            <person name="Zhan S."/>
            <person name="Merlin C."/>
            <person name="Boore J.L."/>
            <person name="Reppert S.M."/>
        </authorList>
    </citation>
    <scope>NUCLEOTIDE SEQUENCE [LARGE SCALE GENOMIC DNA]</scope>
    <source>
        <strain evidence="12">F-2</strain>
    </source>
</reference>
<feature type="compositionally biased region" description="Polar residues" evidence="7">
    <location>
        <begin position="368"/>
        <end position="378"/>
    </location>
</feature>
<evidence type="ECO:0000259" key="9">
    <source>
        <dbReference type="PROSITE" id="PS50016"/>
    </source>
</evidence>
<evidence type="ECO:0000256" key="1">
    <source>
        <dbReference type="ARBA" id="ARBA00022723"/>
    </source>
</evidence>
<feature type="region of interest" description="Disordered" evidence="7">
    <location>
        <begin position="275"/>
        <end position="333"/>
    </location>
</feature>
<feature type="region of interest" description="Disordered" evidence="7">
    <location>
        <begin position="1932"/>
        <end position="1959"/>
    </location>
</feature>
<dbReference type="SMART" id="SM00297">
    <property type="entry name" value="BROMO"/>
    <property type="match status" value="1"/>
</dbReference>
<dbReference type="SUPFAM" id="SSF57903">
    <property type="entry name" value="FYVE/PHD zinc finger"/>
    <property type="match status" value="1"/>
</dbReference>
<protein>
    <submittedName>
        <fullName evidence="12">Prkcbp1 protein</fullName>
    </submittedName>
</protein>
<feature type="compositionally biased region" description="Basic residues" evidence="7">
    <location>
        <begin position="1007"/>
        <end position="1018"/>
    </location>
</feature>
<dbReference type="PANTHER" id="PTHR46453">
    <property type="entry name" value="PROTEIN KINASE C-BINDING PROTEIN 1"/>
    <property type="match status" value="1"/>
</dbReference>
<evidence type="ECO:0000259" key="11">
    <source>
        <dbReference type="PROSITE" id="PS50865"/>
    </source>
</evidence>
<feature type="compositionally biased region" description="Polar residues" evidence="7">
    <location>
        <begin position="119"/>
        <end position="148"/>
    </location>
</feature>
<feature type="region of interest" description="Disordered" evidence="7">
    <location>
        <begin position="1051"/>
        <end position="1078"/>
    </location>
</feature>
<sequence>MEENSEIHMETDVSLTTESACDTEDVMETHGDVETVIIVENTAEEELFGSLNSDTIICSKPSTEMNSSDNGSEGSQTKMVPQTTINDVRNDEEQSLYRHDQEHKTYNNKHKASRIEQLQSPLKTDDSQSTLNEQSSLPDKQNINSNEKSPTKNCHEQSPLENSKAIPETDDSKKDCDDDNHSLDTEESQDLKTSPLKGIDSNNTDKEQPVLKIDQSPKTYISRHNSQTKCDQKQNITCTISSSAVDDADSDDVMNPALNSNKNIDGTLAAQVQIPSQNSPEPALSEPDDKTINSSNTDQEEDCMKLTYTSIEPSENDHDSQTENMSDDKDQNKNISRELKSLIKSAKESKIISECNQVTSKTRKSRSTLDASLNTSVESGKIQDIRRSSVNSQKSNCSEKSEKAPKRSMRSQNPEFVNKVKQFLNSVTGKIHKTDSDEEIDVAKETQYETVYSPSKKKKQFENMEVDPTTNTNKLRTDPYCWRCHWAIEPVANEKGHPPMQCTVCPRAIHYKCLNSNERNKITAEKSWVCPECMVVLHAESSETRSPAMRKVSLGQLCELLHYALRRLKNLNGVEPFLQPVDRTVFPDYDNYIVHPMDLSLMKDNITEGLYGSTEAFLADTQWILHNSIIFNTMLPTVQSKLTGGARALVRSCKAEMGEIEACPECYAAAHARKPTWFTDVCSTPHVLLWAKLKGFPYWPAKGMTVSNTGMVDVRFFGAHDRAWVPARDCFLFCEKDPNNFRSKRQDILDSMQEAEQHIRNISRKYGQYVYPPFKTPFDPTKLTEQLKMMIPTFDGEVGVSVSKQTNSPTVPKGKSRSNSKSSKSSGNDGDVSECEDVQESRKMSGGAEIARDDDFTPEKNKTSELHDSEKETTRKRRRSELEEAVITIMDSSSDKRRKVENDKVVVKKETTKEIDTSKENEVNTDDNSKEANEKAQEVTAGNDKAVAGNSMEVDVTPNTTPVKTTPKVKPIRITLSRDNDRAITIPKIVRSDKEVEVDKLNDKNKSQKRRNSRHKHINSQNGKADKQEKKVEKDNIVKIIIKDKNKDTCKTKVSDDKCEKSNKTGPDANKSKEQNDDDATLAVIAREVTKANVSGLPTISSVRSLSTTAQNLDTTTVTTTSSQTTEVTITVSANSSIFTPTSTENVRNIKEAVNKLQKLRSDETPLVGRVGVRAFARMTSPEPRTSKLESMLVEVKSEPSEIEDTERQVEKVDMMKQFHLRPVNPPNANLREVRMNKVVVAPLARKTVAKQPDARIKAKKTFPQPRKVDDGRSELNSKNSMVYIPIQPPSTQAPVRPTKPITINGTANTQTVRPPVTATSAANNIVNTMTTPLVPSSLNPCVQPTTVATTNTTCLTTVTQAPTSGSNTGPANFVQVSNVSQSSVIGPTTTVSPVSTTAQLPTVGQLNAIGQVPTNVHTVPLITSVNGQWTFSLQPIMSVGGLDETSPLINGLPDRSTSLAPLPSLPGVQTIQMPLNTICSNPETPGEPPRLQQKPLLNPLDPSTPIGAVPPPSTAGPLTAKLNQNAVKLTDFFRTLLEDTLDKVDEPAAQATLLKMQIEHMQWRHMQEIREMKHNHELTVTEMRAAYEKDKARAVSEARRTAQVELEAAVKATKAKQWCAHCSQEAQFYCCWNTSYCDYPCQKAHWNTHYSQCTQQRNAATNGDNANAIEKRLQSAPESLPKSTQAPALTVGNKLTTTRVFSQDSTAQKTSIIVSMMEDQSGNQAMKCVGTYKAPGNSQVSPLVVNKQVLPEVHLRRHVIHINQYISDGKEYVCEKHDVYYHSNNVSYSSLNQVQLNVPEPVESRESVNNFPDSDEDYPTQNNLNQTDFSHTQPIVIESDHSKYDNFNETDSAHHSFDDGVDVVDGLVKTNGYDKENIQKKTQMNSVDSGISNINGHADISMKNGDRTLQSRLSNLSLKETENILIRDMSSDEDRCEDSNTSPRVHNGHGQNGVDKKNGVSLNLKLQSEMSFQSPTVWSAPLGCEAADTCRAPDPPSTESLLDTFSFFFFFGVIFNFNYSTILI</sequence>
<keyword evidence="1" id="KW-0479">Metal-binding</keyword>
<evidence type="ECO:0000256" key="4">
    <source>
        <dbReference type="ARBA" id="ARBA00023117"/>
    </source>
</evidence>
<dbReference type="Proteomes" id="UP000007151">
    <property type="component" value="Unassembled WGS sequence"/>
</dbReference>
<evidence type="ECO:0000259" key="10">
    <source>
        <dbReference type="PROSITE" id="PS50812"/>
    </source>
</evidence>
<feature type="region of interest" description="Disordered" evidence="7">
    <location>
        <begin position="119"/>
        <end position="212"/>
    </location>
</feature>
<dbReference type="InParanoid" id="A0A212F098"/>
<dbReference type="InterPro" id="IPR002893">
    <property type="entry name" value="Znf_MYND"/>
</dbReference>
<feature type="compositionally biased region" description="Basic and acidic residues" evidence="7">
    <location>
        <begin position="996"/>
        <end position="1006"/>
    </location>
</feature>
<feature type="region of interest" description="Disordered" evidence="7">
    <location>
        <begin position="911"/>
        <end position="967"/>
    </location>
</feature>
<dbReference type="InterPro" id="IPR013083">
    <property type="entry name" value="Znf_RING/FYVE/PHD"/>
</dbReference>
<dbReference type="GO" id="GO:0005737">
    <property type="term" value="C:cytoplasm"/>
    <property type="evidence" value="ECO:0007669"/>
    <property type="project" value="TreeGrafter"/>
</dbReference>
<evidence type="ECO:0000256" key="7">
    <source>
        <dbReference type="SAM" id="MobiDB-lite"/>
    </source>
</evidence>
<dbReference type="InterPro" id="IPR001487">
    <property type="entry name" value="Bromodomain"/>
</dbReference>
<evidence type="ECO:0000313" key="12">
    <source>
        <dbReference type="EMBL" id="OWR47169.1"/>
    </source>
</evidence>
<dbReference type="PROSITE" id="PS50014">
    <property type="entry name" value="BROMODOMAIN_2"/>
    <property type="match status" value="1"/>
</dbReference>
<feature type="region of interest" description="Disordered" evidence="7">
    <location>
        <begin position="800"/>
        <end position="879"/>
    </location>
</feature>
<feature type="compositionally biased region" description="Basic and acidic residues" evidence="7">
    <location>
        <begin position="170"/>
        <end position="184"/>
    </location>
</feature>
<evidence type="ECO:0000256" key="6">
    <source>
        <dbReference type="PROSITE-ProRule" id="PRU00134"/>
    </source>
</evidence>
<dbReference type="PANTHER" id="PTHR46453:SF5">
    <property type="entry name" value="PROTEIN KINASE C-BINDING PROTEIN 1 ISOFORM X1"/>
    <property type="match status" value="1"/>
</dbReference>
<feature type="domain" description="MYND-type" evidence="11">
    <location>
        <begin position="1620"/>
        <end position="1654"/>
    </location>
</feature>
<dbReference type="GO" id="GO:0005634">
    <property type="term" value="C:nucleus"/>
    <property type="evidence" value="ECO:0007669"/>
    <property type="project" value="TreeGrafter"/>
</dbReference>
<keyword evidence="3" id="KW-0862">Zinc</keyword>
<dbReference type="GO" id="GO:0003714">
    <property type="term" value="F:transcription corepressor activity"/>
    <property type="evidence" value="ECO:0007669"/>
    <property type="project" value="TreeGrafter"/>
</dbReference>
<keyword evidence="4 5" id="KW-0103">Bromodomain</keyword>
<dbReference type="InterPro" id="IPR011011">
    <property type="entry name" value="Znf_FYVE_PHD"/>
</dbReference>
<feature type="compositionally biased region" description="Low complexity" evidence="7">
    <location>
        <begin position="956"/>
        <end position="967"/>
    </location>
</feature>
<keyword evidence="2 6" id="KW-0863">Zinc-finger</keyword>
<feature type="region of interest" description="Disordered" evidence="7">
    <location>
        <begin position="59"/>
        <end position="85"/>
    </location>
</feature>
<feature type="compositionally biased region" description="Basic and acidic residues" evidence="7">
    <location>
        <begin position="1051"/>
        <end position="1063"/>
    </location>
</feature>
<feature type="compositionally biased region" description="Basic and acidic residues" evidence="7">
    <location>
        <begin position="315"/>
        <end position="333"/>
    </location>
</feature>
<dbReference type="Gene3D" id="2.30.30.140">
    <property type="match status" value="1"/>
</dbReference>
<dbReference type="InterPro" id="IPR044075">
    <property type="entry name" value="PRKCBP1_PHD"/>
</dbReference>
<feature type="compositionally biased region" description="Low complexity" evidence="7">
    <location>
        <begin position="817"/>
        <end position="828"/>
    </location>
</feature>
<comment type="caution">
    <text evidence="12">The sequence shown here is derived from an EMBL/GenBank/DDBJ whole genome shotgun (WGS) entry which is preliminary data.</text>
</comment>
<organism evidence="12 13">
    <name type="scientific">Danaus plexippus plexippus</name>
    <dbReference type="NCBI Taxonomy" id="278856"/>
    <lineage>
        <taxon>Eukaryota</taxon>
        <taxon>Metazoa</taxon>
        <taxon>Ecdysozoa</taxon>
        <taxon>Arthropoda</taxon>
        <taxon>Hexapoda</taxon>
        <taxon>Insecta</taxon>
        <taxon>Pterygota</taxon>
        <taxon>Neoptera</taxon>
        <taxon>Endopterygota</taxon>
        <taxon>Lepidoptera</taxon>
        <taxon>Glossata</taxon>
        <taxon>Ditrysia</taxon>
        <taxon>Papilionoidea</taxon>
        <taxon>Nymphalidae</taxon>
        <taxon>Danainae</taxon>
        <taxon>Danaini</taxon>
        <taxon>Danaina</taxon>
        <taxon>Danaus</taxon>
        <taxon>Danaus</taxon>
    </lineage>
</organism>
<evidence type="ECO:0000259" key="8">
    <source>
        <dbReference type="PROSITE" id="PS50014"/>
    </source>
</evidence>
<feature type="compositionally biased region" description="Basic and acidic residues" evidence="7">
    <location>
        <begin position="911"/>
        <end position="937"/>
    </location>
</feature>
<dbReference type="PROSITE" id="PS01360">
    <property type="entry name" value="ZF_MYND_1"/>
    <property type="match status" value="1"/>
</dbReference>
<dbReference type="InterPro" id="IPR057053">
    <property type="entry name" value="MYND_ZMYND11_ZMYD8"/>
</dbReference>
<dbReference type="Gene3D" id="1.20.920.10">
    <property type="entry name" value="Bromodomain-like"/>
    <property type="match status" value="1"/>
</dbReference>
<dbReference type="CDD" id="cd20160">
    <property type="entry name" value="PWWP_PRKCBP1"/>
    <property type="match status" value="1"/>
</dbReference>
<feature type="region of interest" description="Disordered" evidence="7">
    <location>
        <begin position="357"/>
        <end position="412"/>
    </location>
</feature>
<dbReference type="InterPro" id="IPR056987">
    <property type="entry name" value="ZMYND8_CC"/>
</dbReference>
<feature type="domain" description="Bromo" evidence="8">
    <location>
        <begin position="569"/>
        <end position="639"/>
    </location>
</feature>
<dbReference type="KEGG" id="dpl:KGM_213935"/>
<dbReference type="Pfam" id="PF00855">
    <property type="entry name" value="PWWP"/>
    <property type="match status" value="1"/>
</dbReference>
<dbReference type="Pfam" id="PF24324">
    <property type="entry name" value="MYND_ZMYND11_ZMYD8"/>
    <property type="match status" value="1"/>
</dbReference>
<dbReference type="InterPro" id="IPR019787">
    <property type="entry name" value="Znf_PHD-finger"/>
</dbReference>
<dbReference type="PROSITE" id="PS50016">
    <property type="entry name" value="ZF_PHD_2"/>
    <property type="match status" value="1"/>
</dbReference>
<dbReference type="SUPFAM" id="SSF63748">
    <property type="entry name" value="Tudor/PWWP/MBT"/>
    <property type="match status" value="1"/>
</dbReference>
<dbReference type="Gene3D" id="3.30.40.10">
    <property type="entry name" value="Zinc/RING finger domain, C3HC4 (zinc finger)"/>
    <property type="match status" value="1"/>
</dbReference>
<dbReference type="SUPFAM" id="SSF47370">
    <property type="entry name" value="Bromodomain"/>
    <property type="match status" value="1"/>
</dbReference>
<feature type="domain" description="PWWP" evidence="10">
    <location>
        <begin position="685"/>
        <end position="736"/>
    </location>
</feature>
<evidence type="ECO:0000256" key="2">
    <source>
        <dbReference type="ARBA" id="ARBA00022771"/>
    </source>
</evidence>
<dbReference type="PROSITE" id="PS50812">
    <property type="entry name" value="PWWP"/>
    <property type="match status" value="1"/>
</dbReference>
<dbReference type="InterPro" id="IPR036427">
    <property type="entry name" value="Bromodomain-like_sf"/>
</dbReference>
<evidence type="ECO:0000256" key="5">
    <source>
        <dbReference type="PROSITE-ProRule" id="PRU00035"/>
    </source>
</evidence>
<proteinExistence type="predicted"/>
<dbReference type="Pfam" id="PF23460">
    <property type="entry name" value="ZMYND8_CC"/>
    <property type="match status" value="1"/>
</dbReference>
<evidence type="ECO:0000256" key="3">
    <source>
        <dbReference type="ARBA" id="ARBA00022833"/>
    </source>
</evidence>
<dbReference type="FunCoup" id="A0A212F098">
    <property type="interactions" value="2165"/>
</dbReference>
<dbReference type="Pfam" id="PF00439">
    <property type="entry name" value="Bromodomain"/>
    <property type="match status" value="1"/>
</dbReference>
<feature type="domain" description="PHD-type" evidence="9">
    <location>
        <begin position="478"/>
        <end position="536"/>
    </location>
</feature>